<dbReference type="EMBL" id="FNHS01000010">
    <property type="protein sequence ID" value="SDN72378.1"/>
    <property type="molecule type" value="Genomic_DNA"/>
</dbReference>
<dbReference type="Proteomes" id="UP000198704">
    <property type="component" value="Unassembled WGS sequence"/>
</dbReference>
<dbReference type="RefSeq" id="WP_244507651.1">
    <property type="nucleotide sequence ID" value="NZ_FNHS01000010.1"/>
</dbReference>
<feature type="domain" description="Nudix hydrolase" evidence="2">
    <location>
        <begin position="41"/>
        <end position="171"/>
    </location>
</feature>
<dbReference type="InterPro" id="IPR015797">
    <property type="entry name" value="NUDIX_hydrolase-like_dom_sf"/>
</dbReference>
<protein>
    <submittedName>
        <fullName evidence="3">NUDIX domain-containing protein</fullName>
    </submittedName>
</protein>
<dbReference type="PANTHER" id="PTHR11839:SF1">
    <property type="entry name" value="ADP-SUGAR PYROPHOSPHATASE"/>
    <property type="match status" value="1"/>
</dbReference>
<sequence>MSGRAWTVQGSHQVLKDRWLGLRADDCVTPSGHVVAPYYVLEAPDIALVLGIDAEDHVILVRHYRHPYGGLSLELPGGVIDATDRDVVAAARREMREETGYACADAEIVVTLNADPARYANRMHLVRARVCAAGPARPEPGEDLDVVRVPRAETLRLARSGAIVGAAHAAMILIGLSNAG</sequence>
<dbReference type="InterPro" id="IPR000086">
    <property type="entry name" value="NUDIX_hydrolase_dom"/>
</dbReference>
<keyword evidence="1" id="KW-0378">Hydrolase</keyword>
<accession>A0A1H0DQM3</accession>
<dbReference type="Pfam" id="PF00293">
    <property type="entry name" value="NUDIX"/>
    <property type="match status" value="1"/>
</dbReference>
<evidence type="ECO:0000313" key="3">
    <source>
        <dbReference type="EMBL" id="SDN72378.1"/>
    </source>
</evidence>
<evidence type="ECO:0000256" key="1">
    <source>
        <dbReference type="ARBA" id="ARBA00022801"/>
    </source>
</evidence>
<dbReference type="GO" id="GO:0019693">
    <property type="term" value="P:ribose phosphate metabolic process"/>
    <property type="evidence" value="ECO:0007669"/>
    <property type="project" value="TreeGrafter"/>
</dbReference>
<evidence type="ECO:0000259" key="2">
    <source>
        <dbReference type="PROSITE" id="PS51462"/>
    </source>
</evidence>
<name>A0A1H0DQM3_9HYPH</name>
<dbReference type="GO" id="GO:0016787">
    <property type="term" value="F:hydrolase activity"/>
    <property type="evidence" value="ECO:0007669"/>
    <property type="project" value="UniProtKB-KW"/>
</dbReference>
<organism evidence="3 4">
    <name type="scientific">Methylobacterium phyllostachyos</name>
    <dbReference type="NCBI Taxonomy" id="582672"/>
    <lineage>
        <taxon>Bacteria</taxon>
        <taxon>Pseudomonadati</taxon>
        <taxon>Pseudomonadota</taxon>
        <taxon>Alphaproteobacteria</taxon>
        <taxon>Hyphomicrobiales</taxon>
        <taxon>Methylobacteriaceae</taxon>
        <taxon>Methylobacterium</taxon>
    </lineage>
</organism>
<dbReference type="Gene3D" id="3.90.79.10">
    <property type="entry name" value="Nucleoside Triphosphate Pyrophosphohydrolase"/>
    <property type="match status" value="1"/>
</dbReference>
<dbReference type="GO" id="GO:0006753">
    <property type="term" value="P:nucleoside phosphate metabolic process"/>
    <property type="evidence" value="ECO:0007669"/>
    <property type="project" value="TreeGrafter"/>
</dbReference>
<dbReference type="AlphaFoldDB" id="A0A1H0DQM3"/>
<keyword evidence="4" id="KW-1185">Reference proteome</keyword>
<dbReference type="SUPFAM" id="SSF55811">
    <property type="entry name" value="Nudix"/>
    <property type="match status" value="1"/>
</dbReference>
<proteinExistence type="predicted"/>
<gene>
    <name evidence="3" type="ORF">SAMN05216360_110255</name>
</gene>
<evidence type="ECO:0000313" key="4">
    <source>
        <dbReference type="Proteomes" id="UP000198704"/>
    </source>
</evidence>
<reference evidence="4" key="1">
    <citation type="submission" date="2016-10" db="EMBL/GenBank/DDBJ databases">
        <authorList>
            <person name="Varghese N."/>
            <person name="Submissions S."/>
        </authorList>
    </citation>
    <scope>NUCLEOTIDE SEQUENCE [LARGE SCALE GENOMIC DNA]</scope>
    <source>
        <strain evidence="4">BL47</strain>
    </source>
</reference>
<dbReference type="STRING" id="582672.SAMN05216360_110255"/>
<dbReference type="PROSITE" id="PS51462">
    <property type="entry name" value="NUDIX"/>
    <property type="match status" value="1"/>
</dbReference>
<dbReference type="PANTHER" id="PTHR11839">
    <property type="entry name" value="UDP/ADP-SUGAR PYROPHOSPHATASE"/>
    <property type="match status" value="1"/>
</dbReference>
<dbReference type="CDD" id="cd03424">
    <property type="entry name" value="NUDIX_ADPRase_Nudt5_UGPPase_Nudt14"/>
    <property type="match status" value="1"/>
</dbReference>